<dbReference type="NCBIfam" id="TIGR02795">
    <property type="entry name" value="tol_pal_ybgF"/>
    <property type="match status" value="1"/>
</dbReference>
<dbReference type="InterPro" id="IPR019734">
    <property type="entry name" value="TPR_rpt"/>
</dbReference>
<dbReference type="HAMAP" id="MF_02066">
    <property type="entry name" value="CpoB"/>
    <property type="match status" value="1"/>
</dbReference>
<comment type="caution">
    <text evidence="2">The sequence shown here is derived from an EMBL/GenBank/DDBJ whole genome shotgun (WGS) entry which is preliminary data.</text>
</comment>
<keyword evidence="1" id="KW-0574">Periplasm</keyword>
<reference evidence="2" key="1">
    <citation type="submission" date="2022-11" db="EMBL/GenBank/DDBJ databases">
        <title>Hoeflea poritis sp. nov., isolated from scleractinian coral Porites lutea.</title>
        <authorList>
            <person name="Zhang G."/>
            <person name="Wei Q."/>
            <person name="Cai L."/>
        </authorList>
    </citation>
    <scope>NUCLEOTIDE SEQUENCE</scope>
    <source>
        <strain evidence="2">E7-10</strain>
    </source>
</reference>
<feature type="signal peptide" evidence="1">
    <location>
        <begin position="1"/>
        <end position="23"/>
    </location>
</feature>
<dbReference type="Gene3D" id="1.25.40.10">
    <property type="entry name" value="Tetratricopeptide repeat domain"/>
    <property type="match status" value="1"/>
</dbReference>
<dbReference type="SUPFAM" id="SSF48452">
    <property type="entry name" value="TPR-like"/>
    <property type="match status" value="1"/>
</dbReference>
<dbReference type="InterPro" id="IPR011990">
    <property type="entry name" value="TPR-like_helical_dom_sf"/>
</dbReference>
<dbReference type="RefSeq" id="WP_271091740.1">
    <property type="nucleotide sequence ID" value="NZ_JAPJZH010000016.1"/>
</dbReference>
<dbReference type="SMART" id="SM00028">
    <property type="entry name" value="TPR"/>
    <property type="match status" value="3"/>
</dbReference>
<dbReference type="Proteomes" id="UP001148313">
    <property type="component" value="Unassembled WGS sequence"/>
</dbReference>
<dbReference type="Pfam" id="PF13432">
    <property type="entry name" value="TPR_16"/>
    <property type="match status" value="1"/>
</dbReference>
<keyword evidence="1" id="KW-0175">Coiled coil</keyword>
<comment type="subcellular location">
    <subcellularLocation>
        <location evidence="1">Periplasm</location>
    </subcellularLocation>
</comment>
<evidence type="ECO:0000256" key="1">
    <source>
        <dbReference type="HAMAP-Rule" id="MF_02066"/>
    </source>
</evidence>
<keyword evidence="1" id="KW-0132">Cell division</keyword>
<keyword evidence="1" id="KW-0732">Signal</keyword>
<name>A0ABT4VV47_9HYPH</name>
<feature type="coiled-coil region" evidence="1">
    <location>
        <begin position="57"/>
        <end position="91"/>
    </location>
</feature>
<sequence precursor="true">MIATSRIFAACLSLAIAPGLAHAAGAAMSATAGIAVPETVPEAPIVLVQAGDATFRIGQLEEQVRILNGRIEEMNFQLLQMQEQMRQMQEDNEFRFQELENVSGERTEAEPPQPQGERNVVVLDPAKQSDGTQDLGTITFDQNGEMVDDRQTGQDQTQTAALPASDSEELYRVAYGFILSGDYPQAEAAFRNYIDQHPGEPKMADAYFWLGEAQYSQGTYHEAAKTLLTAHKQFPSAQKAPEMLLKLGMSLAALDNRDTACATYREVLTRYPSASDAVKSKVAVEQSRMSC</sequence>
<accession>A0ABT4VV47</accession>
<keyword evidence="3" id="KW-1185">Reference proteome</keyword>
<keyword evidence="1" id="KW-0131">Cell cycle</keyword>
<evidence type="ECO:0000313" key="2">
    <source>
        <dbReference type="EMBL" id="MDA4847897.1"/>
    </source>
</evidence>
<protein>
    <recommendedName>
        <fullName evidence="1">Cell division coordinator CpoB</fullName>
    </recommendedName>
</protein>
<dbReference type="InterPro" id="IPR014162">
    <property type="entry name" value="CpoB_C"/>
</dbReference>
<feature type="chain" id="PRO_5044924717" description="Cell division coordinator CpoB" evidence="1">
    <location>
        <begin position="24"/>
        <end position="291"/>
    </location>
</feature>
<comment type="similarity">
    <text evidence="1">Belongs to the CpoB family.</text>
</comment>
<gene>
    <name evidence="2" type="primary">ybgF</name>
    <name evidence="1" type="synonym">cpoB</name>
    <name evidence="2" type="ORF">OOZ53_21245</name>
</gene>
<evidence type="ECO:0000313" key="3">
    <source>
        <dbReference type="Proteomes" id="UP001148313"/>
    </source>
</evidence>
<proteinExistence type="inferred from homology"/>
<dbReference type="EMBL" id="JAPJZH010000016">
    <property type="protein sequence ID" value="MDA4847897.1"/>
    <property type="molecule type" value="Genomic_DNA"/>
</dbReference>
<comment type="function">
    <text evidence="1">Mediates coordination of peptidoglycan synthesis and outer membrane constriction during cell division.</text>
</comment>
<organism evidence="2 3">
    <name type="scientific">Hoeflea poritis</name>
    <dbReference type="NCBI Taxonomy" id="2993659"/>
    <lineage>
        <taxon>Bacteria</taxon>
        <taxon>Pseudomonadati</taxon>
        <taxon>Pseudomonadota</taxon>
        <taxon>Alphaproteobacteria</taxon>
        <taxon>Hyphomicrobiales</taxon>
        <taxon>Rhizobiaceae</taxon>
        <taxon>Hoeflea</taxon>
    </lineage>
</organism>
<dbReference type="Pfam" id="PF13174">
    <property type="entry name" value="TPR_6"/>
    <property type="match status" value="1"/>
</dbReference>
<dbReference type="InterPro" id="IPR034706">
    <property type="entry name" value="CpoB"/>
</dbReference>